<evidence type="ECO:0000313" key="2">
    <source>
        <dbReference type="Proteomes" id="UP000289340"/>
    </source>
</evidence>
<comment type="caution">
    <text evidence="1">The sequence shown here is derived from an EMBL/GenBank/DDBJ whole genome shotgun (WGS) entry which is preliminary data.</text>
</comment>
<reference evidence="1 2" key="1">
    <citation type="submission" date="2018-09" db="EMBL/GenBank/DDBJ databases">
        <title>A high-quality reference genome of wild soybean provides a powerful tool to mine soybean genomes.</title>
        <authorList>
            <person name="Xie M."/>
            <person name="Chung C.Y.L."/>
            <person name="Li M.-W."/>
            <person name="Wong F.-L."/>
            <person name="Chan T.-F."/>
            <person name="Lam H.-M."/>
        </authorList>
    </citation>
    <scope>NUCLEOTIDE SEQUENCE [LARGE SCALE GENOMIC DNA]</scope>
    <source>
        <strain evidence="2">cv. W05</strain>
        <tissue evidence="1">Hypocotyl of etiolated seedlings</tissue>
    </source>
</reference>
<keyword evidence="2" id="KW-1185">Reference proteome</keyword>
<dbReference type="EMBL" id="QZWG01000007">
    <property type="protein sequence ID" value="RZC04234.1"/>
    <property type="molecule type" value="Genomic_DNA"/>
</dbReference>
<evidence type="ECO:0000313" key="1">
    <source>
        <dbReference type="EMBL" id="RZC04234.1"/>
    </source>
</evidence>
<accession>A0A445K0E5</accession>
<dbReference type="Proteomes" id="UP000289340">
    <property type="component" value="Chromosome 7"/>
</dbReference>
<dbReference type="AlphaFoldDB" id="A0A445K0E5"/>
<name>A0A445K0E5_GLYSO</name>
<organism evidence="1 2">
    <name type="scientific">Glycine soja</name>
    <name type="common">Wild soybean</name>
    <dbReference type="NCBI Taxonomy" id="3848"/>
    <lineage>
        <taxon>Eukaryota</taxon>
        <taxon>Viridiplantae</taxon>
        <taxon>Streptophyta</taxon>
        <taxon>Embryophyta</taxon>
        <taxon>Tracheophyta</taxon>
        <taxon>Spermatophyta</taxon>
        <taxon>Magnoliopsida</taxon>
        <taxon>eudicotyledons</taxon>
        <taxon>Gunneridae</taxon>
        <taxon>Pentapetalae</taxon>
        <taxon>rosids</taxon>
        <taxon>fabids</taxon>
        <taxon>Fabales</taxon>
        <taxon>Fabaceae</taxon>
        <taxon>Papilionoideae</taxon>
        <taxon>50 kb inversion clade</taxon>
        <taxon>NPAAA clade</taxon>
        <taxon>indigoferoid/millettioid clade</taxon>
        <taxon>Phaseoleae</taxon>
        <taxon>Glycine</taxon>
        <taxon>Glycine subgen. Soja</taxon>
    </lineage>
</organism>
<gene>
    <name evidence="1" type="ORF">D0Y65_018716</name>
</gene>
<protein>
    <submittedName>
        <fullName evidence="1">Uncharacterized protein</fullName>
    </submittedName>
</protein>
<proteinExistence type="predicted"/>
<sequence>MLLLPCVHQNANPVCYDAHAHRRVHLLVNPVCCDALPCPGYPLICCTTSTEFWCTNKEVNILVNEEARLARQTKLSAHEAAWKASWQAFGGYWEKI</sequence>